<comment type="caution">
    <text evidence="3">The sequence shown here is derived from an EMBL/GenBank/DDBJ whole genome shotgun (WGS) entry which is preliminary data.</text>
</comment>
<evidence type="ECO:0000256" key="1">
    <source>
        <dbReference type="SAM" id="MobiDB-lite"/>
    </source>
</evidence>
<evidence type="ECO:0000313" key="3">
    <source>
        <dbReference type="EMBL" id="TDC07852.1"/>
    </source>
</evidence>
<dbReference type="EMBL" id="SMJZ01000035">
    <property type="protein sequence ID" value="TDC07852.1"/>
    <property type="molecule type" value="Genomic_DNA"/>
</dbReference>
<proteinExistence type="predicted"/>
<protein>
    <submittedName>
        <fullName evidence="3">Uncharacterized protein</fullName>
    </submittedName>
</protein>
<evidence type="ECO:0000256" key="2">
    <source>
        <dbReference type="SAM" id="SignalP"/>
    </source>
</evidence>
<dbReference type="PROSITE" id="PS51257">
    <property type="entry name" value="PROKAR_LIPOPROTEIN"/>
    <property type="match status" value="1"/>
</dbReference>
<feature type="chain" id="PRO_5020227349" evidence="2">
    <location>
        <begin position="22"/>
        <end position="217"/>
    </location>
</feature>
<reference evidence="3 4" key="1">
    <citation type="submission" date="2019-02" db="EMBL/GenBank/DDBJ databases">
        <title>Draft genome sequences of novel Actinobacteria.</title>
        <authorList>
            <person name="Sahin N."/>
            <person name="Ay H."/>
            <person name="Saygin H."/>
        </authorList>
    </citation>
    <scope>NUCLEOTIDE SEQUENCE [LARGE SCALE GENOMIC DNA]</scope>
    <source>
        <strain evidence="3 4">KC201</strain>
    </source>
</reference>
<name>A0A4R4NLH5_9ACTN</name>
<dbReference type="OrthoDB" id="5193732at2"/>
<dbReference type="Proteomes" id="UP000295157">
    <property type="component" value="Unassembled WGS sequence"/>
</dbReference>
<keyword evidence="4" id="KW-1185">Reference proteome</keyword>
<feature type="signal peptide" evidence="2">
    <location>
        <begin position="1"/>
        <end position="21"/>
    </location>
</feature>
<dbReference type="RefSeq" id="WP_132332547.1">
    <property type="nucleotide sequence ID" value="NZ_SMJZ01000035.1"/>
</dbReference>
<dbReference type="AlphaFoldDB" id="A0A4R4NLH5"/>
<sequence length="217" mass="23316">MTRRLLLVPICLLLSGCVASEATTRADHERLDVLLSQPFVGEAVEEPARRLAFRKADDLPATRGMVTVVLADGPAAAPAGEARRWAAKGMRKLREGGWTVYSTVCLPPRESDDPDPPEEGAWDAWSFAAHAYRVVDGVSYFAVARGLGRLPDAVEMTIEMRAPSSREPVTDLFPERPPPLPEGKSCVETGDLPAGKVTDGPPVIMGESADDPSGTIR</sequence>
<evidence type="ECO:0000313" key="4">
    <source>
        <dbReference type="Proteomes" id="UP000295157"/>
    </source>
</evidence>
<accession>A0A4R4NLH5</accession>
<organism evidence="3 4">
    <name type="scientific">Nonomuraea longispora</name>
    <dbReference type="NCBI Taxonomy" id="1848320"/>
    <lineage>
        <taxon>Bacteria</taxon>
        <taxon>Bacillati</taxon>
        <taxon>Actinomycetota</taxon>
        <taxon>Actinomycetes</taxon>
        <taxon>Streptosporangiales</taxon>
        <taxon>Streptosporangiaceae</taxon>
        <taxon>Nonomuraea</taxon>
    </lineage>
</organism>
<gene>
    <name evidence="3" type="ORF">E1267_12235</name>
</gene>
<feature type="region of interest" description="Disordered" evidence="1">
    <location>
        <begin position="165"/>
        <end position="217"/>
    </location>
</feature>
<keyword evidence="2" id="KW-0732">Signal</keyword>